<proteinExistence type="inferred from homology"/>
<evidence type="ECO:0000313" key="3">
    <source>
        <dbReference type="Proteomes" id="UP000230069"/>
    </source>
</evidence>
<dbReference type="GO" id="GO:0009733">
    <property type="term" value="P:response to auxin"/>
    <property type="evidence" value="ECO:0007669"/>
    <property type="project" value="InterPro"/>
</dbReference>
<name>A0A2G5EK24_AQUCA</name>
<dbReference type="AlphaFoldDB" id="A0A2G5EK24"/>
<reference evidence="2 3" key="1">
    <citation type="submission" date="2017-09" db="EMBL/GenBank/DDBJ databases">
        <title>WGS assembly of Aquilegia coerulea Goldsmith.</title>
        <authorList>
            <person name="Hodges S."/>
            <person name="Kramer E."/>
            <person name="Nordborg M."/>
            <person name="Tomkins J."/>
            <person name="Borevitz J."/>
            <person name="Derieg N."/>
            <person name="Yan J."/>
            <person name="Mihaltcheva S."/>
            <person name="Hayes R.D."/>
            <person name="Rokhsar D."/>
        </authorList>
    </citation>
    <scope>NUCLEOTIDE SEQUENCE [LARGE SCALE GENOMIC DNA]</scope>
    <source>
        <strain evidence="3">cv. Goldsmith</strain>
    </source>
</reference>
<gene>
    <name evidence="2" type="ORF">AQUCO_00700441v1</name>
</gene>
<evidence type="ECO:0000256" key="1">
    <source>
        <dbReference type="ARBA" id="ARBA00006974"/>
    </source>
</evidence>
<dbReference type="InParanoid" id="A0A2G5EK24"/>
<organism evidence="2 3">
    <name type="scientific">Aquilegia coerulea</name>
    <name type="common">Rocky mountain columbine</name>
    <dbReference type="NCBI Taxonomy" id="218851"/>
    <lineage>
        <taxon>Eukaryota</taxon>
        <taxon>Viridiplantae</taxon>
        <taxon>Streptophyta</taxon>
        <taxon>Embryophyta</taxon>
        <taxon>Tracheophyta</taxon>
        <taxon>Spermatophyta</taxon>
        <taxon>Magnoliopsida</taxon>
        <taxon>Ranunculales</taxon>
        <taxon>Ranunculaceae</taxon>
        <taxon>Thalictroideae</taxon>
        <taxon>Aquilegia</taxon>
    </lineage>
</organism>
<dbReference type="STRING" id="218851.A0A2G5EK24"/>
<sequence>MGILLPRMLHAKQYLRRPNLTSIAKDVPKSHLPVFVVENQTMKKRHVVPLSFLNHPRFQQLLIKAEEEFGYDHPTGELTIPCNEDMLINLTSCLAYS</sequence>
<keyword evidence="3" id="KW-1185">Reference proteome</keyword>
<dbReference type="InterPro" id="IPR003676">
    <property type="entry name" value="SAUR_fam"/>
</dbReference>
<dbReference type="Pfam" id="PF02519">
    <property type="entry name" value="Auxin_inducible"/>
    <property type="match status" value="1"/>
</dbReference>
<evidence type="ECO:0000313" key="2">
    <source>
        <dbReference type="EMBL" id="PIA56089.1"/>
    </source>
</evidence>
<dbReference type="PANTHER" id="PTHR31929">
    <property type="entry name" value="SAUR-LIKE AUXIN-RESPONSIVE PROTEIN FAMILY-RELATED"/>
    <property type="match status" value="1"/>
</dbReference>
<protein>
    <submittedName>
        <fullName evidence="2">Uncharacterized protein</fullName>
    </submittedName>
</protein>
<dbReference type="OrthoDB" id="625231at2759"/>
<comment type="similarity">
    <text evidence="1">Belongs to the ARG7 family.</text>
</comment>
<dbReference type="EMBL" id="KZ305024">
    <property type="protein sequence ID" value="PIA56089.1"/>
    <property type="molecule type" value="Genomic_DNA"/>
</dbReference>
<dbReference type="FunCoup" id="A0A2G5EK24">
    <property type="interactions" value="161"/>
</dbReference>
<dbReference type="Proteomes" id="UP000230069">
    <property type="component" value="Unassembled WGS sequence"/>
</dbReference>
<accession>A0A2G5EK24</accession>